<evidence type="ECO:0000256" key="3">
    <source>
        <dbReference type="ARBA" id="ARBA00011182"/>
    </source>
</evidence>
<dbReference type="EMBL" id="VFLP01000022">
    <property type="protein sequence ID" value="TRX94468.1"/>
    <property type="molecule type" value="Genomic_DNA"/>
</dbReference>
<evidence type="ECO:0000256" key="6">
    <source>
        <dbReference type="ARBA" id="ARBA00023136"/>
    </source>
</evidence>
<comment type="subcellular location">
    <subcellularLocation>
        <location evidence="7">Golgi apparatus membrane</location>
        <topology evidence="7">Multi-pass membrane protein</topology>
    </subcellularLocation>
    <subcellularLocation>
        <location evidence="7">Cytoplasmic vesicle membrane</location>
        <topology evidence="7">Multi-pass membrane protein</topology>
    </subcellularLocation>
    <subcellularLocation>
        <location evidence="7">Endoplasmic reticulum membrane</location>
        <topology evidence="7">Multi-pass membrane protein</topology>
    </subcellularLocation>
</comment>
<evidence type="ECO:0000256" key="4">
    <source>
        <dbReference type="ARBA" id="ARBA00022692"/>
    </source>
</evidence>
<feature type="domain" description="EamA" evidence="9">
    <location>
        <begin position="350"/>
        <end position="484"/>
    </location>
</feature>
<dbReference type="AlphaFoldDB" id="A0A553I2N4"/>
<evidence type="ECO:0000256" key="1">
    <source>
        <dbReference type="ARBA" id="ARBA00003420"/>
    </source>
</evidence>
<feature type="transmembrane region" description="Helical" evidence="7">
    <location>
        <begin position="381"/>
        <end position="401"/>
    </location>
</feature>
<dbReference type="GO" id="GO:0000139">
    <property type="term" value="C:Golgi membrane"/>
    <property type="evidence" value="ECO:0007669"/>
    <property type="project" value="UniProtKB-SubCell"/>
</dbReference>
<evidence type="ECO:0000256" key="7">
    <source>
        <dbReference type="RuleBase" id="RU367097"/>
    </source>
</evidence>
<dbReference type="Pfam" id="PF00892">
    <property type="entry name" value="EamA"/>
    <property type="match status" value="1"/>
</dbReference>
<reference evidence="11" key="1">
    <citation type="submission" date="2019-06" db="EMBL/GenBank/DDBJ databases">
        <title>Draft genome sequence of the griseofulvin-producing fungus Xylaria cubensis strain G536.</title>
        <authorList>
            <person name="Mead M.E."/>
            <person name="Raja H.A."/>
            <person name="Steenwyk J.L."/>
            <person name="Knowles S.L."/>
            <person name="Oberlies N.H."/>
            <person name="Rokas A."/>
        </authorList>
    </citation>
    <scope>NUCLEOTIDE SEQUENCE [LARGE SCALE GENOMIC DNA]</scope>
    <source>
        <strain evidence="11">G536</strain>
    </source>
</reference>
<dbReference type="STRING" id="2512241.A0A553I2N4"/>
<dbReference type="Proteomes" id="UP000319160">
    <property type="component" value="Unassembled WGS sequence"/>
</dbReference>
<comment type="similarity">
    <text evidence="2 7">Belongs to the TPT transporter family. SLC35D subfamily.</text>
</comment>
<keyword evidence="7" id="KW-0968">Cytoplasmic vesicle</keyword>
<feature type="transmembrane region" description="Helical" evidence="7">
    <location>
        <begin position="197"/>
        <end position="214"/>
    </location>
</feature>
<name>A0A553I2N4_9PEZI</name>
<evidence type="ECO:0000313" key="11">
    <source>
        <dbReference type="Proteomes" id="UP000319160"/>
    </source>
</evidence>
<dbReference type="GO" id="GO:0005789">
    <property type="term" value="C:endoplasmic reticulum membrane"/>
    <property type="evidence" value="ECO:0007669"/>
    <property type="project" value="UniProtKB-SubCell"/>
</dbReference>
<organism evidence="10 11">
    <name type="scientific">Xylaria flabelliformis</name>
    <dbReference type="NCBI Taxonomy" id="2512241"/>
    <lineage>
        <taxon>Eukaryota</taxon>
        <taxon>Fungi</taxon>
        <taxon>Dikarya</taxon>
        <taxon>Ascomycota</taxon>
        <taxon>Pezizomycotina</taxon>
        <taxon>Sordariomycetes</taxon>
        <taxon>Xylariomycetidae</taxon>
        <taxon>Xylariales</taxon>
        <taxon>Xylariaceae</taxon>
        <taxon>Xylaria</taxon>
    </lineage>
</organism>
<keyword evidence="5 7" id="KW-1133">Transmembrane helix</keyword>
<feature type="transmembrane region" description="Helical" evidence="7">
    <location>
        <begin position="413"/>
        <end position="431"/>
    </location>
</feature>
<dbReference type="PANTHER" id="PTHR11132">
    <property type="entry name" value="SOLUTE CARRIER FAMILY 35"/>
    <property type="match status" value="1"/>
</dbReference>
<keyword evidence="11" id="KW-1185">Reference proteome</keyword>
<keyword evidence="7" id="KW-0762">Sugar transport</keyword>
<feature type="transmembrane region" description="Helical" evidence="7">
    <location>
        <begin position="346"/>
        <end position="369"/>
    </location>
</feature>
<evidence type="ECO:0000256" key="5">
    <source>
        <dbReference type="ARBA" id="ARBA00022989"/>
    </source>
</evidence>
<evidence type="ECO:0000313" key="10">
    <source>
        <dbReference type="EMBL" id="TRX94468.1"/>
    </source>
</evidence>
<comment type="caution">
    <text evidence="10">The sequence shown here is derived from an EMBL/GenBank/DDBJ whole genome shotgun (WGS) entry which is preliminary data.</text>
</comment>
<accession>A0A553I2N4</accession>
<feature type="transmembrane region" description="Helical" evidence="7">
    <location>
        <begin position="473"/>
        <end position="493"/>
    </location>
</feature>
<feature type="compositionally biased region" description="Basic and acidic residues" evidence="8">
    <location>
        <begin position="140"/>
        <end position="170"/>
    </location>
</feature>
<keyword evidence="4 7" id="KW-0812">Transmembrane</keyword>
<evidence type="ECO:0000259" key="9">
    <source>
        <dbReference type="Pfam" id="PF00892"/>
    </source>
</evidence>
<feature type="region of interest" description="Disordered" evidence="8">
    <location>
        <begin position="125"/>
        <end position="170"/>
    </location>
</feature>
<feature type="region of interest" description="Disordered" evidence="8">
    <location>
        <begin position="1"/>
        <end position="21"/>
    </location>
</feature>
<keyword evidence="6 7" id="KW-0472">Membrane</keyword>
<feature type="transmembrane region" description="Helical" evidence="7">
    <location>
        <begin position="316"/>
        <end position="334"/>
    </location>
</feature>
<dbReference type="InterPro" id="IPR050186">
    <property type="entry name" value="TPT_transporter"/>
</dbReference>
<feature type="transmembrane region" description="Helical" evidence="7">
    <location>
        <begin position="226"/>
        <end position="244"/>
    </location>
</feature>
<feature type="transmembrane region" description="Helical" evidence="7">
    <location>
        <begin position="264"/>
        <end position="283"/>
    </location>
</feature>
<keyword evidence="7" id="KW-0256">Endoplasmic reticulum</keyword>
<dbReference type="InterPro" id="IPR000620">
    <property type="entry name" value="EamA_dom"/>
</dbReference>
<gene>
    <name evidence="10" type="ORF">FHL15_004623</name>
</gene>
<comment type="subunit">
    <text evidence="3 7">Homooligomer.</text>
</comment>
<evidence type="ECO:0000256" key="2">
    <source>
        <dbReference type="ARBA" id="ARBA00010425"/>
    </source>
</evidence>
<keyword evidence="7" id="KW-0333">Golgi apparatus</keyword>
<comment type="function">
    <text evidence="1 7">Involved in the import of GDP-mannose from the cytoplasm into the Golgi lumen.</text>
</comment>
<proteinExistence type="inferred from homology"/>
<keyword evidence="7" id="KW-0813">Transport</keyword>
<sequence length="499" mass="55106">MWSEKRSILRQSRPRVPASNPEYMQIGHRSVPHWVSAITVTENPDVFAMVVGVGTVPPSVLVVPKCAQLVRPPKKLYALFEHLIPLPTAVQSPDPGGHPAILWFLRFDLSDISCCSRPRMSYSHSHHGPSASAASSRTNSRADNERPSDCDELDNDRMSPRDGEEIGGVRRQSDLEEALLEKDPVPEPPSQTGIVRASFWILVNTLATIGIVFTNKAIFSDPSLKLAQLTFAAFHFFMTWLLLYTLSRPRFAYFTPRRTTIREVIPLSIAMSLNVILPNLSLAYSSITFYQVARILLTPTVATMDFFLYHTTLPGNAVMALVPACLGVGIVSYYDSLPTDDAYVKTTSSVGVLFAFSGIFASSIYTVWIKSYQRKLQISSMQLLLNQAPVSAFLLLYVIPFADTFPTWSLVPLNRWLMILMSGMFAALINLSQFFIIGQTGPVSSTVVGHLKTCLIVTLGWVTSGRSVGDKSILGVFIAIGGIISYSVVMLRYTAQVSK</sequence>
<evidence type="ECO:0000256" key="8">
    <source>
        <dbReference type="SAM" id="MobiDB-lite"/>
    </source>
</evidence>
<protein>
    <recommendedName>
        <fullName evidence="7">GDP-mannose transporter</fullName>
        <shortName evidence="7">GMT</shortName>
    </recommendedName>
</protein>
<dbReference type="OrthoDB" id="5547497at2759"/>
<dbReference type="GO" id="GO:0030659">
    <property type="term" value="C:cytoplasmic vesicle membrane"/>
    <property type="evidence" value="ECO:0007669"/>
    <property type="project" value="UniProtKB-SubCell"/>
</dbReference>